<dbReference type="SUPFAM" id="SSF46565">
    <property type="entry name" value="Chaperone J-domain"/>
    <property type="match status" value="1"/>
</dbReference>
<dbReference type="PROSITE" id="PS50076">
    <property type="entry name" value="DNAJ_2"/>
    <property type="match status" value="1"/>
</dbReference>
<accession>A0A9Q8ZFY8</accession>
<organism evidence="3 4">
    <name type="scientific">Curvularia clavata</name>
    <dbReference type="NCBI Taxonomy" id="95742"/>
    <lineage>
        <taxon>Eukaryota</taxon>
        <taxon>Fungi</taxon>
        <taxon>Dikarya</taxon>
        <taxon>Ascomycota</taxon>
        <taxon>Pezizomycotina</taxon>
        <taxon>Dothideomycetes</taxon>
        <taxon>Pleosporomycetidae</taxon>
        <taxon>Pleosporales</taxon>
        <taxon>Pleosporineae</taxon>
        <taxon>Pleosporaceae</taxon>
        <taxon>Curvularia</taxon>
    </lineage>
</organism>
<gene>
    <name evidence="3" type="ORF">yc1106_08665</name>
</gene>
<feature type="compositionally biased region" description="Polar residues" evidence="1">
    <location>
        <begin position="188"/>
        <end position="223"/>
    </location>
</feature>
<dbReference type="InterPro" id="IPR036869">
    <property type="entry name" value="J_dom_sf"/>
</dbReference>
<dbReference type="Proteomes" id="UP001056012">
    <property type="component" value="Chromosome 7"/>
</dbReference>
<feature type="compositionally biased region" description="Polar residues" evidence="1">
    <location>
        <begin position="324"/>
        <end position="334"/>
    </location>
</feature>
<dbReference type="PANTHER" id="PTHR24074">
    <property type="entry name" value="CO-CHAPERONE PROTEIN DJLA"/>
    <property type="match status" value="1"/>
</dbReference>
<feature type="compositionally biased region" description="Polar residues" evidence="1">
    <location>
        <begin position="378"/>
        <end position="404"/>
    </location>
</feature>
<dbReference type="InterPro" id="IPR050817">
    <property type="entry name" value="DjlA_DnaK_co-chaperone"/>
</dbReference>
<feature type="region of interest" description="Disordered" evidence="1">
    <location>
        <begin position="616"/>
        <end position="635"/>
    </location>
</feature>
<feature type="compositionally biased region" description="Polar residues" evidence="1">
    <location>
        <begin position="298"/>
        <end position="314"/>
    </location>
</feature>
<dbReference type="PRINTS" id="PR00625">
    <property type="entry name" value="JDOMAIN"/>
</dbReference>
<feature type="compositionally biased region" description="Low complexity" evidence="1">
    <location>
        <begin position="462"/>
        <end position="479"/>
    </location>
</feature>
<dbReference type="CDD" id="cd06257">
    <property type="entry name" value="DnaJ"/>
    <property type="match status" value="1"/>
</dbReference>
<dbReference type="VEuPathDB" id="FungiDB:yc1106_08665"/>
<feature type="compositionally biased region" description="Polar residues" evidence="1">
    <location>
        <begin position="548"/>
        <end position="563"/>
    </location>
</feature>
<feature type="compositionally biased region" description="Basic and acidic residues" evidence="1">
    <location>
        <begin position="525"/>
        <end position="539"/>
    </location>
</feature>
<dbReference type="OrthoDB" id="10250354at2759"/>
<dbReference type="EMBL" id="CP089280">
    <property type="protein sequence ID" value="USP81391.1"/>
    <property type="molecule type" value="Genomic_DNA"/>
</dbReference>
<sequence length="804" mass="87528">MVKADPTRNYYADLKVSATATENEIRKAFRTLALQYHPDRNPGREAEFVVRFQEIQAAHEILCDPTQRAKYDAERRKYRQAAASVNTPNTPRTRPPAPQRSTYTTTTPKGSYYRAPPPNPQPPPQPQRPPPPQQRNSYSNGADRFTHRNFRQPPTAQRPDAKTRDAEDRANVFTAWQHMKPRGDDARQNTANAHSSARTNPQNNPNGTPFGRSQSTRAPSSRQGFDPSIPGVDEGQARSSYRNYARAAPTPPQSTTPPKESQADNVPFSEANRVRTPYYSHTGGERTSVFDGIGRSASVRNSPTYTHRASSSQDAGAYSDSGRKTQGTKPSATASKPFAHGYPDSSDEESEPEVVTKGNKHRGAPPPQQTPKPPPPTWAQSGFSTPDSNRQSSGPTSHVPNSFKSRSDESINMKFSPSDWHGKFESSGSYFAPNISKGASRPGRTSPTRGRASQRNGTDRNPFAAQPNPFAQAQAQAHPHPIPPPPPGPPPGINFAPPPVAPHAAKFSPQDWQETFKDPNWVYNDAKETSPRRPSEAAKRPKPPRKASVQQNGASKTQDSSDASRPKYQAFAEEPTNGDADAMDIDSGPPSSEDKKGASTGPTAPKLNTAVAGSALNGSATAPSSATTAKPPARGLNGLGPDFIKPLVEPQKNGLGGMASVGDALPFSSEASSTHPIKANAAKSLKYPEIPQAPPVPAKLDMASIDSYFERMGSYVKSYRNYCKVLTSHFAARSAELEDLDDHFIRNRGETTKKLGFVSYLAKMEEDESVMETWKVAQERHIVALQQCADVRTKALKLYQTLQA</sequence>
<dbReference type="AlphaFoldDB" id="A0A9Q8ZFY8"/>
<dbReference type="SMART" id="SM00271">
    <property type="entry name" value="DnaJ"/>
    <property type="match status" value="1"/>
</dbReference>
<feature type="compositionally biased region" description="Pro residues" evidence="1">
    <location>
        <begin position="115"/>
        <end position="133"/>
    </location>
</feature>
<feature type="compositionally biased region" description="Pro residues" evidence="1">
    <location>
        <begin position="480"/>
        <end position="501"/>
    </location>
</feature>
<keyword evidence="4" id="KW-1185">Reference proteome</keyword>
<dbReference type="InterPro" id="IPR001623">
    <property type="entry name" value="DnaJ_domain"/>
</dbReference>
<dbReference type="Gene3D" id="1.10.287.110">
    <property type="entry name" value="DnaJ domain"/>
    <property type="match status" value="1"/>
</dbReference>
<feature type="compositionally biased region" description="Low complexity" evidence="1">
    <location>
        <begin position="619"/>
        <end position="633"/>
    </location>
</feature>
<feature type="compositionally biased region" description="Low complexity" evidence="1">
    <location>
        <begin position="237"/>
        <end position="248"/>
    </location>
</feature>
<feature type="compositionally biased region" description="Pro residues" evidence="1">
    <location>
        <begin position="364"/>
        <end position="377"/>
    </location>
</feature>
<feature type="domain" description="J" evidence="2">
    <location>
        <begin position="9"/>
        <end position="75"/>
    </location>
</feature>
<feature type="region of interest" description="Disordered" evidence="1">
    <location>
        <begin position="75"/>
        <end position="609"/>
    </location>
</feature>
<evidence type="ECO:0000259" key="2">
    <source>
        <dbReference type="PROSITE" id="PS50076"/>
    </source>
</evidence>
<feature type="compositionally biased region" description="Basic and acidic residues" evidence="1">
    <location>
        <begin position="159"/>
        <end position="170"/>
    </location>
</feature>
<protein>
    <recommendedName>
        <fullName evidence="2">J domain-containing protein</fullName>
    </recommendedName>
</protein>
<feature type="compositionally biased region" description="Polar residues" evidence="1">
    <location>
        <begin position="443"/>
        <end position="456"/>
    </location>
</feature>
<dbReference type="InterPro" id="IPR018253">
    <property type="entry name" value="DnaJ_domain_CS"/>
</dbReference>
<dbReference type="Pfam" id="PF00226">
    <property type="entry name" value="DnaJ"/>
    <property type="match status" value="1"/>
</dbReference>
<evidence type="ECO:0000313" key="4">
    <source>
        <dbReference type="Proteomes" id="UP001056012"/>
    </source>
</evidence>
<evidence type="ECO:0000313" key="3">
    <source>
        <dbReference type="EMBL" id="USP81391.1"/>
    </source>
</evidence>
<evidence type="ECO:0000256" key="1">
    <source>
        <dbReference type="SAM" id="MobiDB-lite"/>
    </source>
</evidence>
<feature type="compositionally biased region" description="Polar residues" evidence="1">
    <location>
        <begin position="99"/>
        <end position="109"/>
    </location>
</feature>
<name>A0A9Q8ZFY8_CURCL</name>
<dbReference type="PROSITE" id="PS00636">
    <property type="entry name" value="DNAJ_1"/>
    <property type="match status" value="1"/>
</dbReference>
<proteinExistence type="predicted"/>
<reference evidence="3" key="1">
    <citation type="submission" date="2021-12" db="EMBL/GenBank/DDBJ databases">
        <title>Curvularia clavata genome.</title>
        <authorList>
            <person name="Cao Y."/>
        </authorList>
    </citation>
    <scope>NUCLEOTIDE SEQUENCE</scope>
    <source>
        <strain evidence="3">Yc1106</strain>
    </source>
</reference>